<feature type="region of interest" description="Disordered" evidence="1">
    <location>
        <begin position="526"/>
        <end position="555"/>
    </location>
</feature>
<feature type="compositionally biased region" description="Basic and acidic residues" evidence="1">
    <location>
        <begin position="526"/>
        <end position="537"/>
    </location>
</feature>
<name>A0A5K3ERS6_MESCO</name>
<feature type="region of interest" description="Disordered" evidence="1">
    <location>
        <begin position="234"/>
        <end position="320"/>
    </location>
</feature>
<proteinExistence type="predicted"/>
<dbReference type="SUPFAM" id="SSF53300">
    <property type="entry name" value="vWA-like"/>
    <property type="match status" value="1"/>
</dbReference>
<dbReference type="InterPro" id="IPR036465">
    <property type="entry name" value="vWFA_dom_sf"/>
</dbReference>
<dbReference type="WBParaSite" id="MCU_002519-RD">
    <property type="protein sequence ID" value="MCU_002519-RD"/>
    <property type="gene ID" value="MCU_002519"/>
</dbReference>
<feature type="region of interest" description="Disordered" evidence="1">
    <location>
        <begin position="572"/>
        <end position="599"/>
    </location>
</feature>
<feature type="compositionally biased region" description="Basic residues" evidence="1">
    <location>
        <begin position="254"/>
        <end position="264"/>
    </location>
</feature>
<feature type="compositionally biased region" description="Basic and acidic residues" evidence="1">
    <location>
        <begin position="276"/>
        <end position="298"/>
    </location>
</feature>
<dbReference type="AlphaFoldDB" id="A0A5K3ERS6"/>
<evidence type="ECO:0000256" key="1">
    <source>
        <dbReference type="SAM" id="MobiDB-lite"/>
    </source>
</evidence>
<evidence type="ECO:0000313" key="2">
    <source>
        <dbReference type="WBParaSite" id="MCU_002519-RD"/>
    </source>
</evidence>
<sequence length="757" mass="84940">MKCINKEHYLRLQTVFGRPKHSRVVFCIDASERLKDVKPIIYQHIIAHLYQMQENFNHCKFNVVLYGEKTVKFATDMQSVSEKIINELDCWFRKSVPGALSYVLPGLMAAVANTDFCCIYFVTDGFSDDDEKILLPEIRKISSSHNLLVFLVSEQIPPNEKRLHMFKDLVYGGGDPWGAITLVTTKRQAENLGLATFSLSTTDTVSKDNWEVTGEAMQKWLDDQAILASGTRDPSALHVQPKHPAPRPAPRQRSSSKHTSRRRDRAGSKTHSQRSNSRDKAKDFQHKDSPGRDSRCRSGDSPGKTSYAHQSRSSSRDRDKYYGKISQRPASVQSTTSSINSAGSLLLGRHVLVPRRDHGNQLYLGVIKTQKKDKRFGVVFCIPYGGHGDEEGLEYCFQDVDLDDILSYSDLYRHAIRENDDVLVPAALLEPRKDESKADQPALDPPYAGQPYVLAVVHKGCEPRSSRGAISPTRKTSSLTVKVAGVSRPRLCEIPLGCALWISAKQAQALYNQGWHFFESKRESRDASPFREEKDSLCMHGAPNSPSRRTEVGEDDCQQSCKSLNLLRTESNTSDGFSVNEKRSQSSSQPSGRCSTTNRRPKWQYWGRAQIPDLLDPPSHEPYIPMRVFGPTALANSQPGSEWPATHFAIVNRSLDNLTSQNDSTRVYEALRQVPNQPLAAKSADLFVTRSLQVPSDDGDFDNPLYGSVDCNEDGLTGLSLRELYRRRFLKTLREAKTNSAGGNNRRRSITKSVKSQ</sequence>
<accession>A0A5K3ERS6</accession>
<organism evidence="2">
    <name type="scientific">Mesocestoides corti</name>
    <name type="common">Flatworm</name>
    <dbReference type="NCBI Taxonomy" id="53468"/>
    <lineage>
        <taxon>Eukaryota</taxon>
        <taxon>Metazoa</taxon>
        <taxon>Spiralia</taxon>
        <taxon>Lophotrochozoa</taxon>
        <taxon>Platyhelminthes</taxon>
        <taxon>Cestoda</taxon>
        <taxon>Eucestoda</taxon>
        <taxon>Cyclophyllidea</taxon>
        <taxon>Mesocestoididae</taxon>
        <taxon>Mesocestoides</taxon>
    </lineage>
</organism>
<protein>
    <submittedName>
        <fullName evidence="2">CAP-Gly domain-containing protein</fullName>
    </submittedName>
</protein>
<reference evidence="2" key="1">
    <citation type="submission" date="2019-11" db="UniProtKB">
        <authorList>
            <consortium name="WormBaseParasite"/>
        </authorList>
    </citation>
    <scope>IDENTIFICATION</scope>
</reference>
<feature type="region of interest" description="Disordered" evidence="1">
    <location>
        <begin position="735"/>
        <end position="757"/>
    </location>
</feature>